<evidence type="ECO:0000256" key="1">
    <source>
        <dbReference type="SAM" id="Phobius"/>
    </source>
</evidence>
<gene>
    <name evidence="2" type="ORF">ACFSCZ_16920</name>
</gene>
<evidence type="ECO:0000313" key="3">
    <source>
        <dbReference type="Proteomes" id="UP001597301"/>
    </source>
</evidence>
<dbReference type="Proteomes" id="UP001597301">
    <property type="component" value="Unassembled WGS sequence"/>
</dbReference>
<keyword evidence="1" id="KW-0812">Transmembrane</keyword>
<accession>A0ABW4KKY7</accession>
<organism evidence="2 3">
    <name type="scientific">Siminovitchia sediminis</name>
    <dbReference type="NCBI Taxonomy" id="1274353"/>
    <lineage>
        <taxon>Bacteria</taxon>
        <taxon>Bacillati</taxon>
        <taxon>Bacillota</taxon>
        <taxon>Bacilli</taxon>
        <taxon>Bacillales</taxon>
        <taxon>Bacillaceae</taxon>
        <taxon>Siminovitchia</taxon>
    </lineage>
</organism>
<protein>
    <submittedName>
        <fullName evidence="2">Uncharacterized protein</fullName>
    </submittedName>
</protein>
<dbReference type="EMBL" id="JBHUEO010000075">
    <property type="protein sequence ID" value="MFD1708394.1"/>
    <property type="molecule type" value="Genomic_DNA"/>
</dbReference>
<comment type="caution">
    <text evidence="2">The sequence shown here is derived from an EMBL/GenBank/DDBJ whole genome shotgun (WGS) entry which is preliminary data.</text>
</comment>
<proteinExistence type="predicted"/>
<evidence type="ECO:0000313" key="2">
    <source>
        <dbReference type="EMBL" id="MFD1708394.1"/>
    </source>
</evidence>
<keyword evidence="1" id="KW-0472">Membrane</keyword>
<dbReference type="InterPro" id="IPR038200">
    <property type="entry name" value="GW_dom_sf"/>
</dbReference>
<reference evidence="3" key="1">
    <citation type="journal article" date="2019" name="Int. J. Syst. Evol. Microbiol.">
        <title>The Global Catalogue of Microorganisms (GCM) 10K type strain sequencing project: providing services to taxonomists for standard genome sequencing and annotation.</title>
        <authorList>
            <consortium name="The Broad Institute Genomics Platform"/>
            <consortium name="The Broad Institute Genome Sequencing Center for Infectious Disease"/>
            <person name="Wu L."/>
            <person name="Ma J."/>
        </authorList>
    </citation>
    <scope>NUCLEOTIDE SEQUENCE [LARGE SCALE GENOMIC DNA]</scope>
    <source>
        <strain evidence="3">CGMCC 1.12295</strain>
    </source>
</reference>
<keyword evidence="1" id="KW-1133">Transmembrane helix</keyword>
<keyword evidence="3" id="KW-1185">Reference proteome</keyword>
<dbReference type="RefSeq" id="WP_380775587.1">
    <property type="nucleotide sequence ID" value="NZ_JBHUEO010000075.1"/>
</dbReference>
<feature type="transmembrane region" description="Helical" evidence="1">
    <location>
        <begin position="9"/>
        <end position="25"/>
    </location>
</feature>
<dbReference type="Gene3D" id="2.30.30.170">
    <property type="match status" value="2"/>
</dbReference>
<sequence length="1201" mass="137854">METVKVRMILYSFVIFAMGVSFFFGESKVSANAHPSIQLRDGNATWADGGYRPSKNAGGAKTWATDVSPSVKTAWEKGNIDRGGKFPKRLYSVDKGNRFFYDVYEGSTDHDFKQGWQITKSGGEDFFTFDGWAAIDGYYHHDVHNTATYIGVINKTDRSDRRVFKTRLTNLNAGKDLEWNKQSNTGSIRNKCPNTGQDSLKRNREECNMEYKWVGFRAYIPLAELFKQGNEVWEFYIIKAVKGMEGGTRLVYDELILPFEKGGVDWNDGQLTLTSGSDLRWMTMTNPKVIKRTKPISAETGIGGVGYFDEGETYQWIHQSESAGTTVWHGLKVPNENPSTRYASSAYLQFGGNIATLSWKKTQVDVTVHHKDSRTATIVRTERLKAPYNSANNYTLRPKTKGNLIDQNGKEIKSRNFSYVADPSRTSQTITRNRITGNFTVTFTYQAYVDVVINHIDKGTGEVLATEQSIAQYNDPYTVNPKPRGHFKNTFGYPYVAVTDSVKFNNLRGTEEVLSDGRKLRKQTINIYYKPVLPDPSRVVEVGGGRNTHGHAEGQSFWELRKENVNEKSKLYAESNYTITGTHYATRNEKHTLNLDTRKESSTDPIALIAKASDFKNKNMEYDFEYEYTNHFDVSYFCSEKIGNDCVEWKRDKIVPAWQAPYGKKFKLSESEGGFSYYTTSRLGRIVNENVIIYNEPTDKTGVKAGDSYGYTYFIKEKAVRGNDVYYRLSNGASAEMFPEKAIGWVKENDLMTYTHFGMDRLKKVITLNGNGNSYTRAWGWTKQQVHDLSRYKGEEFHVNLTETVGDNIWYRGKINGTGSDIWVHQNHTNSIEVINVKPTSENLIKRGNQANILQLKMDHRHGETIKKENIVQILNERLLVGRSDSFTEATREKENYYERFEKLDNLMKPTYELKTQSALNVKPDSLRYFVHVPSGNHKKNGFTVLQKGNIHGHYYPVDVDESLKEDLKNSTERSDLGKYAFFLQQSEMRDRGIQGGDRVYDMDFVSDYFFVAKRTGFVTVFPYAYQLNRHFVHNDTKPTEKLAVQLTKDKMARDYFKHTSYDFKDEIIGINGEGLDNIEKLQRYYVPIDPASGLKPNEVYTNHIFLKNIGLNDVNWEYGQKFSFEHYLFGSGHDDAWLIEQSESKISDFSERDVHSIVIKHTEKEGIVNSIKERPKQKLHQFRVADLDFFNKIREAIEGF</sequence>
<name>A0ABW4KKY7_9BACI</name>